<evidence type="ECO:0000313" key="2">
    <source>
        <dbReference type="Proteomes" id="UP000247702"/>
    </source>
</evidence>
<dbReference type="AlphaFoldDB" id="A0A2Z6QFI8"/>
<reference evidence="1 2" key="1">
    <citation type="submission" date="2017-11" db="EMBL/GenBank/DDBJ databases">
        <title>The genome of Rhizophagus clarus HR1 reveals common genetic basis of auxotrophy among arbuscular mycorrhizal fungi.</title>
        <authorList>
            <person name="Kobayashi Y."/>
        </authorList>
    </citation>
    <scope>NUCLEOTIDE SEQUENCE [LARGE SCALE GENOMIC DNA]</scope>
    <source>
        <strain evidence="1 2">HR1</strain>
    </source>
</reference>
<comment type="caution">
    <text evidence="1">The sequence shown here is derived from an EMBL/GenBank/DDBJ whole genome shotgun (WGS) entry which is preliminary data.</text>
</comment>
<organism evidence="1 2">
    <name type="scientific">Rhizophagus clarus</name>
    <dbReference type="NCBI Taxonomy" id="94130"/>
    <lineage>
        <taxon>Eukaryota</taxon>
        <taxon>Fungi</taxon>
        <taxon>Fungi incertae sedis</taxon>
        <taxon>Mucoromycota</taxon>
        <taxon>Glomeromycotina</taxon>
        <taxon>Glomeromycetes</taxon>
        <taxon>Glomerales</taxon>
        <taxon>Glomeraceae</taxon>
        <taxon>Rhizophagus</taxon>
    </lineage>
</organism>
<dbReference type="EMBL" id="BEXD01000121">
    <property type="protein sequence ID" value="GBB84499.1"/>
    <property type="molecule type" value="Genomic_DNA"/>
</dbReference>
<keyword evidence="2" id="KW-1185">Reference proteome</keyword>
<accession>A0A2Z6QFI8</accession>
<gene>
    <name evidence="1" type="ORF">RclHR1_11060004</name>
</gene>
<proteinExistence type="predicted"/>
<name>A0A2Z6QFI8_9GLOM</name>
<sequence>MIVFCLLRLFSIDISRIIEKQLGETGRRVSFEESTYRRRRAIVVTIEKTKIITHEVTTFFAGKCSHWLEQFREIVNEDAPFLDKTFLIAEFIECNSKVNFASIPVILLSHKGFDGCETWSEMQAQL</sequence>
<dbReference type="Proteomes" id="UP000247702">
    <property type="component" value="Unassembled WGS sequence"/>
</dbReference>
<protein>
    <submittedName>
        <fullName evidence="1">Uncharacterized protein</fullName>
    </submittedName>
</protein>
<evidence type="ECO:0000313" key="1">
    <source>
        <dbReference type="EMBL" id="GBB84499.1"/>
    </source>
</evidence>